<gene>
    <name evidence="8" type="ORF">GCM10020369_45630</name>
</gene>
<evidence type="ECO:0000256" key="6">
    <source>
        <dbReference type="ARBA" id="ARBA00023014"/>
    </source>
</evidence>
<evidence type="ECO:0000313" key="8">
    <source>
        <dbReference type="EMBL" id="GAA3390696.1"/>
    </source>
</evidence>
<dbReference type="EMBL" id="BAAAYN010000029">
    <property type="protein sequence ID" value="GAA3390696.1"/>
    <property type="molecule type" value="Genomic_DNA"/>
</dbReference>
<accession>A0ABP6T2R3</accession>
<keyword evidence="3" id="KW-0479">Metal-binding</keyword>
<reference evidence="9" key="1">
    <citation type="journal article" date="2019" name="Int. J. Syst. Evol. Microbiol.">
        <title>The Global Catalogue of Microorganisms (GCM) 10K type strain sequencing project: providing services to taxonomists for standard genome sequencing and annotation.</title>
        <authorList>
            <consortium name="The Broad Institute Genomics Platform"/>
            <consortium name="The Broad Institute Genome Sequencing Center for Infectious Disease"/>
            <person name="Wu L."/>
            <person name="Ma J."/>
        </authorList>
    </citation>
    <scope>NUCLEOTIDE SEQUENCE [LARGE SCALE GENOMIC DNA]</scope>
    <source>
        <strain evidence="9">JCM 9458</strain>
    </source>
</reference>
<dbReference type="Pfam" id="PF13459">
    <property type="entry name" value="Fer4_15"/>
    <property type="match status" value="1"/>
</dbReference>
<dbReference type="RefSeq" id="WP_345730213.1">
    <property type="nucleotide sequence ID" value="NZ_BAAAYN010000029.1"/>
</dbReference>
<dbReference type="PANTHER" id="PTHR36923:SF3">
    <property type="entry name" value="FERREDOXIN"/>
    <property type="match status" value="1"/>
</dbReference>
<evidence type="ECO:0000313" key="9">
    <source>
        <dbReference type="Proteomes" id="UP001501676"/>
    </source>
</evidence>
<evidence type="ECO:0000256" key="1">
    <source>
        <dbReference type="ARBA" id="ARBA00001927"/>
    </source>
</evidence>
<evidence type="ECO:0000256" key="7">
    <source>
        <dbReference type="ARBA" id="ARBA00023291"/>
    </source>
</evidence>
<keyword evidence="4" id="KW-0249">Electron transport</keyword>
<dbReference type="Proteomes" id="UP001501676">
    <property type="component" value="Unassembled WGS sequence"/>
</dbReference>
<evidence type="ECO:0000256" key="4">
    <source>
        <dbReference type="ARBA" id="ARBA00022982"/>
    </source>
</evidence>
<dbReference type="SUPFAM" id="SSF54862">
    <property type="entry name" value="4Fe-4S ferredoxins"/>
    <property type="match status" value="1"/>
</dbReference>
<dbReference type="PANTHER" id="PTHR36923">
    <property type="entry name" value="FERREDOXIN"/>
    <property type="match status" value="1"/>
</dbReference>
<keyword evidence="2" id="KW-0813">Transport</keyword>
<keyword evidence="9" id="KW-1185">Reference proteome</keyword>
<sequence length="64" mass="6963">MKVLVDNQRCEAHGQCWMVDEELFPLDDDGYSAIPAGGFDVPAGKEDVARRGVDACPLQALRGE</sequence>
<comment type="caution">
    <text evidence="8">The sequence shown here is derived from an EMBL/GenBank/DDBJ whole genome shotgun (WGS) entry which is preliminary data.</text>
</comment>
<protein>
    <submittedName>
        <fullName evidence="8">Ferredoxin</fullName>
    </submittedName>
</protein>
<dbReference type="Gene3D" id="3.30.70.20">
    <property type="match status" value="1"/>
</dbReference>
<evidence type="ECO:0000256" key="2">
    <source>
        <dbReference type="ARBA" id="ARBA00022448"/>
    </source>
</evidence>
<keyword evidence="7" id="KW-0003">3Fe-4S</keyword>
<keyword evidence="5" id="KW-0408">Iron</keyword>
<proteinExistence type="predicted"/>
<name>A0ABP6T2R3_9ACTN</name>
<comment type="cofactor">
    <cofactor evidence="1">
        <name>[3Fe-4S] cluster</name>
        <dbReference type="ChEBI" id="CHEBI:21137"/>
    </cofactor>
</comment>
<dbReference type="InterPro" id="IPR051269">
    <property type="entry name" value="Fe-S_cluster_ET"/>
</dbReference>
<keyword evidence="6" id="KW-0411">Iron-sulfur</keyword>
<organism evidence="8 9">
    <name type="scientific">Cryptosporangium minutisporangium</name>
    <dbReference type="NCBI Taxonomy" id="113569"/>
    <lineage>
        <taxon>Bacteria</taxon>
        <taxon>Bacillati</taxon>
        <taxon>Actinomycetota</taxon>
        <taxon>Actinomycetes</taxon>
        <taxon>Cryptosporangiales</taxon>
        <taxon>Cryptosporangiaceae</taxon>
        <taxon>Cryptosporangium</taxon>
    </lineage>
</organism>
<evidence type="ECO:0000256" key="3">
    <source>
        <dbReference type="ARBA" id="ARBA00022723"/>
    </source>
</evidence>
<evidence type="ECO:0000256" key="5">
    <source>
        <dbReference type="ARBA" id="ARBA00023004"/>
    </source>
</evidence>